<dbReference type="SUPFAM" id="SSF52540">
    <property type="entry name" value="P-loop containing nucleoside triphosphate hydrolases"/>
    <property type="match status" value="2"/>
</dbReference>
<dbReference type="Gene3D" id="3.40.50.300">
    <property type="entry name" value="P-loop containing nucleotide triphosphate hydrolases"/>
    <property type="match status" value="2"/>
</dbReference>
<dbReference type="PROSITE" id="PS00674">
    <property type="entry name" value="AAA"/>
    <property type="match status" value="2"/>
</dbReference>
<keyword evidence="9" id="KW-1185">Reference proteome</keyword>
<evidence type="ECO:0000256" key="2">
    <source>
        <dbReference type="ARBA" id="ARBA00006914"/>
    </source>
</evidence>
<comment type="caution">
    <text evidence="8">The sequence shown here is derived from an EMBL/GenBank/DDBJ whole genome shotgun (WGS) entry which is preliminary data.</text>
</comment>
<dbReference type="FunFam" id="3.40.50.300:FF:000567">
    <property type="entry name" value="ATPase, AAA family protein"/>
    <property type="match status" value="1"/>
</dbReference>
<comment type="subcellular location">
    <subcellularLocation>
        <location evidence="1">Cytoplasm</location>
    </subcellularLocation>
</comment>
<dbReference type="GO" id="GO:0005524">
    <property type="term" value="F:ATP binding"/>
    <property type="evidence" value="ECO:0007669"/>
    <property type="project" value="UniProtKB-KW"/>
</dbReference>
<dbReference type="InterPro" id="IPR003593">
    <property type="entry name" value="AAA+_ATPase"/>
</dbReference>
<accession>A0ABD1LVG9</accession>
<evidence type="ECO:0000256" key="6">
    <source>
        <dbReference type="SAM" id="MobiDB-lite"/>
    </source>
</evidence>
<dbReference type="GO" id="GO:0005737">
    <property type="term" value="C:cytoplasm"/>
    <property type="evidence" value="ECO:0007669"/>
    <property type="project" value="UniProtKB-SubCell"/>
</dbReference>
<gene>
    <name evidence="8" type="ORF">Fmac_020938</name>
</gene>
<evidence type="ECO:0000313" key="8">
    <source>
        <dbReference type="EMBL" id="KAL2327511.1"/>
    </source>
</evidence>
<proteinExistence type="inferred from homology"/>
<organism evidence="8 9">
    <name type="scientific">Flemingia macrophylla</name>
    <dbReference type="NCBI Taxonomy" id="520843"/>
    <lineage>
        <taxon>Eukaryota</taxon>
        <taxon>Viridiplantae</taxon>
        <taxon>Streptophyta</taxon>
        <taxon>Embryophyta</taxon>
        <taxon>Tracheophyta</taxon>
        <taxon>Spermatophyta</taxon>
        <taxon>Magnoliopsida</taxon>
        <taxon>eudicotyledons</taxon>
        <taxon>Gunneridae</taxon>
        <taxon>Pentapetalae</taxon>
        <taxon>rosids</taxon>
        <taxon>fabids</taxon>
        <taxon>Fabales</taxon>
        <taxon>Fabaceae</taxon>
        <taxon>Papilionoideae</taxon>
        <taxon>50 kb inversion clade</taxon>
        <taxon>NPAAA clade</taxon>
        <taxon>indigoferoid/millettioid clade</taxon>
        <taxon>Phaseoleae</taxon>
        <taxon>Flemingia</taxon>
    </lineage>
</organism>
<name>A0ABD1LVG9_9FABA</name>
<evidence type="ECO:0000256" key="4">
    <source>
        <dbReference type="ARBA" id="ARBA00022741"/>
    </source>
</evidence>
<feature type="region of interest" description="Disordered" evidence="6">
    <location>
        <begin position="690"/>
        <end position="716"/>
    </location>
</feature>
<evidence type="ECO:0000256" key="3">
    <source>
        <dbReference type="ARBA" id="ARBA00022490"/>
    </source>
</evidence>
<dbReference type="PANTHER" id="PTHR48470:SF1">
    <property type="entry name" value="CELL DIVISION CONTROL PROTEIN 48 C ISOFORM 1"/>
    <property type="match status" value="1"/>
</dbReference>
<feature type="domain" description="AAA+ ATPase" evidence="7">
    <location>
        <begin position="466"/>
        <end position="604"/>
    </location>
</feature>
<protein>
    <recommendedName>
        <fullName evidence="7">AAA+ ATPase domain-containing protein</fullName>
    </recommendedName>
</protein>
<evidence type="ECO:0000256" key="1">
    <source>
        <dbReference type="ARBA" id="ARBA00004496"/>
    </source>
</evidence>
<dbReference type="AlphaFoldDB" id="A0ABD1LVG9"/>
<feature type="compositionally biased region" description="Basic and acidic residues" evidence="6">
    <location>
        <begin position="690"/>
        <end position="699"/>
    </location>
</feature>
<dbReference type="InterPro" id="IPR003960">
    <property type="entry name" value="ATPase_AAA_CS"/>
</dbReference>
<dbReference type="Pfam" id="PF00004">
    <property type="entry name" value="AAA"/>
    <property type="match status" value="2"/>
</dbReference>
<evidence type="ECO:0000313" key="9">
    <source>
        <dbReference type="Proteomes" id="UP001603857"/>
    </source>
</evidence>
<sequence>MRKRGSSQTLLRRVEAMYPANMHPTTYEVVERLRSTYPDYSRTKHQALFRSVQSVLQSTLKRGRDSEERLQTTSESDVDNDTLSFDLTKTMLRNAYLGMQEKNVELESGMTASVVNEGEVKVKGVGKRFKGSLSTNNPNGDDDANVKGIMFRDLGGIKKIRKELDMLLLPFYHPQVARDLGMSTTSGILLHGPPGCGKTRLAHAIANQTGFPFYLISPGQVVSGISGESEQNIRDIFSKAHKTAPSIIFIDEIDAIASKREDLTREMEKRIVTQLLISMDQPNNDNSVLVIGATNRPDAIDPALRRPGRFDREIYIGMPDESAREEILSVLTHNVKLRGPIDLLKIAKSTSAFVASDLKSVISHAGSLAMKRIICERYTTTEPPEDCFSESWSPEEVEKVAITMSDLEEAVKMVQASERRAVGLSPIPDVKWEDIGGLDLLRNEFDDYIIGPIKCPGDYEGFGLDLSTGFLLYGPPGCGKTLVAKAVANAAGVSFIHIKGPDILNEYVGVSEKKVRKIFDDARTCAPCILFFDELDALTTTRGKGKEGASVTDRVLNQLLIELDGAEQRKDVFVIGATNRPEVIDPALLRPGRLGRLLYVPLPSPEQRVLILKNLARKHPVDVGMDLSAIGRSEACENMSGADLALLMEEAVMAAVKKYRTSSNGKEKAIKPWHMEEALTKVFPSVSDKQKQHYQRLSEKFSPSFDRNGKERNRRE</sequence>
<dbReference type="PANTHER" id="PTHR48470">
    <property type="entry name" value="CELL DIVISION CONTROL PROTEIN 48 C ISOFORM 1"/>
    <property type="match status" value="1"/>
</dbReference>
<dbReference type="Gene3D" id="1.10.8.60">
    <property type="match status" value="2"/>
</dbReference>
<comment type="similarity">
    <text evidence="2">Belongs to the AAA ATPase family.</text>
</comment>
<dbReference type="InterPro" id="IPR003959">
    <property type="entry name" value="ATPase_AAA_core"/>
</dbReference>
<dbReference type="EMBL" id="JBGMDY010000007">
    <property type="protein sequence ID" value="KAL2327511.1"/>
    <property type="molecule type" value="Genomic_DNA"/>
</dbReference>
<keyword evidence="3" id="KW-0963">Cytoplasm</keyword>
<dbReference type="Proteomes" id="UP001603857">
    <property type="component" value="Unassembled WGS sequence"/>
</dbReference>
<dbReference type="InterPro" id="IPR055278">
    <property type="entry name" value="CDC48c"/>
</dbReference>
<dbReference type="FunFam" id="3.40.50.300:FF:000365">
    <property type="entry name" value="Ribosome biogenesis ATPase RIX7"/>
    <property type="match status" value="1"/>
</dbReference>
<feature type="domain" description="AAA+ ATPase" evidence="7">
    <location>
        <begin position="184"/>
        <end position="320"/>
    </location>
</feature>
<keyword evidence="5" id="KW-0067">ATP-binding</keyword>
<dbReference type="InterPro" id="IPR027417">
    <property type="entry name" value="P-loop_NTPase"/>
</dbReference>
<evidence type="ECO:0000256" key="5">
    <source>
        <dbReference type="ARBA" id="ARBA00022840"/>
    </source>
</evidence>
<dbReference type="SMART" id="SM00382">
    <property type="entry name" value="AAA"/>
    <property type="match status" value="2"/>
</dbReference>
<reference evidence="8 9" key="1">
    <citation type="submission" date="2024-08" db="EMBL/GenBank/DDBJ databases">
        <title>Insights into the chromosomal genome structure of Flemingia macrophylla.</title>
        <authorList>
            <person name="Ding Y."/>
            <person name="Zhao Y."/>
            <person name="Bi W."/>
            <person name="Wu M."/>
            <person name="Zhao G."/>
            <person name="Gong Y."/>
            <person name="Li W."/>
            <person name="Zhang P."/>
        </authorList>
    </citation>
    <scope>NUCLEOTIDE SEQUENCE [LARGE SCALE GENOMIC DNA]</scope>
    <source>
        <strain evidence="8">DYQJB</strain>
        <tissue evidence="8">Leaf</tissue>
    </source>
</reference>
<evidence type="ECO:0000259" key="7">
    <source>
        <dbReference type="SMART" id="SM00382"/>
    </source>
</evidence>
<keyword evidence="4" id="KW-0547">Nucleotide-binding</keyword>
<feature type="compositionally biased region" description="Basic and acidic residues" evidence="6">
    <location>
        <begin position="707"/>
        <end position="716"/>
    </location>
</feature>